<accession>A0A0J7ZG86</accession>
<organism evidence="1 2">
    <name type="scientific">Streptomyces viridochromogenes</name>
    <dbReference type="NCBI Taxonomy" id="1938"/>
    <lineage>
        <taxon>Bacteria</taxon>
        <taxon>Bacillati</taxon>
        <taxon>Actinomycetota</taxon>
        <taxon>Actinomycetes</taxon>
        <taxon>Kitasatosporales</taxon>
        <taxon>Streptomycetaceae</taxon>
        <taxon>Streptomyces</taxon>
    </lineage>
</organism>
<evidence type="ECO:0000313" key="2">
    <source>
        <dbReference type="Proteomes" id="UP000037432"/>
    </source>
</evidence>
<dbReference type="EMBL" id="LFNT01000013">
    <property type="protein sequence ID" value="KMS74417.1"/>
    <property type="molecule type" value="Genomic_DNA"/>
</dbReference>
<evidence type="ECO:0000313" key="1">
    <source>
        <dbReference type="EMBL" id="KMS74417.1"/>
    </source>
</evidence>
<protein>
    <submittedName>
        <fullName evidence="1">Uncharacterized protein</fullName>
    </submittedName>
</protein>
<gene>
    <name evidence="1" type="ORF">ACM01_14090</name>
</gene>
<dbReference type="RefSeq" id="WP_048581536.1">
    <property type="nucleotide sequence ID" value="NZ_LFNT01000013.1"/>
</dbReference>
<sequence length="197" mass="22247">MTETPDRRRVSEIARSLNQYEWRPTAGEVACGAEFFQLVKGMEEAERSDFPRDASARPWPLRLRTENVVVLAEEVALLREEFLPGWRTRLPDGSPMAELIDLYVRGAQPVLRQAEAVRAAWEGAVLPEPAGDEIARHVRYSGAPTDEVTARLRFETAARWEEGPDQRSLWEAMEPAWNYLGGVRSTMMAAVSGDVEY</sequence>
<comment type="caution">
    <text evidence="1">The sequence shown here is derived from an EMBL/GenBank/DDBJ whole genome shotgun (WGS) entry which is preliminary data.</text>
</comment>
<reference evidence="1 2" key="1">
    <citation type="submission" date="2015-06" db="EMBL/GenBank/DDBJ databases">
        <authorList>
            <person name="Ju K.-S."/>
            <person name="Doroghazi J.R."/>
            <person name="Metcalf W.W."/>
        </authorList>
    </citation>
    <scope>NUCLEOTIDE SEQUENCE [LARGE SCALE GENOMIC DNA]</scope>
    <source>
        <strain evidence="1 2">NRRL 3414</strain>
    </source>
</reference>
<dbReference type="OrthoDB" id="4139305at2"/>
<dbReference type="AlphaFoldDB" id="A0A0J7ZG86"/>
<dbReference type="Proteomes" id="UP000037432">
    <property type="component" value="Unassembled WGS sequence"/>
</dbReference>
<name>A0A0J7ZG86_STRVR</name>
<dbReference type="PATRIC" id="fig|1938.3.peg.4041"/>
<proteinExistence type="predicted"/>